<keyword evidence="5 8" id="KW-0812">Transmembrane</keyword>
<feature type="transmembrane region" description="Helical" evidence="8">
    <location>
        <begin position="66"/>
        <end position="84"/>
    </location>
</feature>
<keyword evidence="4" id="KW-1003">Cell membrane</keyword>
<feature type="transmembrane region" description="Helical" evidence="8">
    <location>
        <begin position="304"/>
        <end position="326"/>
    </location>
</feature>
<dbReference type="InterPro" id="IPR020846">
    <property type="entry name" value="MFS_dom"/>
</dbReference>
<feature type="transmembrane region" description="Helical" evidence="8">
    <location>
        <begin position="160"/>
        <end position="181"/>
    </location>
</feature>
<dbReference type="GO" id="GO:0042910">
    <property type="term" value="F:xenobiotic transmembrane transporter activity"/>
    <property type="evidence" value="ECO:0007669"/>
    <property type="project" value="InterPro"/>
</dbReference>
<sequence>MVARVFLVRASALTSCLPPYDFGVHNVELPADPPPSAISAFATRETPLMPLDDQTPPSILRTARPGLRFIILLGLLDAFGPLGIDMYLPAFPEIERDLHVPGGMMQMTLSMFLAGLAIGQLVCGPISDRVGRRKPLLYGAAAFAVASAICAFARSIEALILARFVMGLAGATGMVVARAVVRDSFEEAESARVYSMLMLVIGVAPILSPSVGGWLMQFGGWGAIFWALAVFACLCGAAVAVDLPETHPPDRRDREPILSVFPRYAEMIVDRRFIGYAAPASLSLGLIFAYVASAPSMFMQYYRLSPSAFSLVFASNAVGLIGSAQVNRWLSRRYSTHAILRGASLVGAAAGALLPVLAWTGVGGFPAFVAGIFVCLSMLGLILPNATAAVMAPFPEHAGVASALLGMLQFAVGAATGALVGVFHDGTPRPAALTMAGCAAVSLAVTLVAERGRARSAEIDDLATGGCAVAPSGS</sequence>
<evidence type="ECO:0000256" key="4">
    <source>
        <dbReference type="ARBA" id="ARBA00022475"/>
    </source>
</evidence>
<evidence type="ECO:0000256" key="1">
    <source>
        <dbReference type="ARBA" id="ARBA00004651"/>
    </source>
</evidence>
<reference evidence="11" key="1">
    <citation type="submission" date="2016-12" db="EMBL/GenBank/DDBJ databases">
        <title>Comparative genomics of four Isosphaeraceae planctomycetes: a common pool of plasmids and glycoside hydrolase genes.</title>
        <authorList>
            <person name="Ivanova A."/>
        </authorList>
    </citation>
    <scope>NUCLEOTIDE SEQUENCE [LARGE SCALE GENOMIC DNA]</scope>
    <source>
        <strain evidence="11">PX4</strain>
    </source>
</reference>
<proteinExistence type="inferred from homology"/>
<feature type="transmembrane region" description="Helical" evidence="8">
    <location>
        <begin position="430"/>
        <end position="449"/>
    </location>
</feature>
<evidence type="ECO:0000313" key="10">
    <source>
        <dbReference type="EMBL" id="APW61340.1"/>
    </source>
</evidence>
<keyword evidence="11" id="KW-1185">Reference proteome</keyword>
<dbReference type="CDD" id="cd17320">
    <property type="entry name" value="MFS_MdfA_MDR_like"/>
    <property type="match status" value="1"/>
</dbReference>
<evidence type="ECO:0000259" key="9">
    <source>
        <dbReference type="PROSITE" id="PS50850"/>
    </source>
</evidence>
<dbReference type="NCBIfam" id="NF008314">
    <property type="entry name" value="PRK11102.1"/>
    <property type="match status" value="1"/>
</dbReference>
<dbReference type="EMBL" id="CP019082">
    <property type="protein sequence ID" value="APW61340.1"/>
    <property type="molecule type" value="Genomic_DNA"/>
</dbReference>
<feature type="transmembrane region" description="Helical" evidence="8">
    <location>
        <begin position="365"/>
        <end position="386"/>
    </location>
</feature>
<dbReference type="PANTHER" id="PTHR23502:SF132">
    <property type="entry name" value="POLYAMINE TRANSPORTER 2-RELATED"/>
    <property type="match status" value="1"/>
</dbReference>
<keyword evidence="7 8" id="KW-0472">Membrane</keyword>
<keyword evidence="6 8" id="KW-1133">Transmembrane helix</keyword>
<feature type="domain" description="Major facilitator superfamily (MFS) profile" evidence="9">
    <location>
        <begin position="66"/>
        <end position="454"/>
    </location>
</feature>
<dbReference type="Gene3D" id="1.20.1720.10">
    <property type="entry name" value="Multidrug resistance protein D"/>
    <property type="match status" value="1"/>
</dbReference>
<dbReference type="InterPro" id="IPR011701">
    <property type="entry name" value="MFS"/>
</dbReference>
<accession>A0A1U7CQX0</accession>
<keyword evidence="3" id="KW-0813">Transport</keyword>
<dbReference type="GO" id="GO:0005886">
    <property type="term" value="C:plasma membrane"/>
    <property type="evidence" value="ECO:0007669"/>
    <property type="project" value="UniProtKB-SubCell"/>
</dbReference>
<dbReference type="PANTHER" id="PTHR23502">
    <property type="entry name" value="MAJOR FACILITATOR SUPERFAMILY"/>
    <property type="match status" value="1"/>
</dbReference>
<dbReference type="SUPFAM" id="SSF103473">
    <property type="entry name" value="MFS general substrate transporter"/>
    <property type="match status" value="1"/>
</dbReference>
<evidence type="ECO:0000256" key="6">
    <source>
        <dbReference type="ARBA" id="ARBA00022989"/>
    </source>
</evidence>
<dbReference type="AlphaFoldDB" id="A0A1U7CQX0"/>
<feature type="transmembrane region" description="Helical" evidence="8">
    <location>
        <begin position="273"/>
        <end position="292"/>
    </location>
</feature>
<dbReference type="PROSITE" id="PS50850">
    <property type="entry name" value="MFS"/>
    <property type="match status" value="1"/>
</dbReference>
<evidence type="ECO:0000256" key="7">
    <source>
        <dbReference type="ARBA" id="ARBA00023136"/>
    </source>
</evidence>
<feature type="transmembrane region" description="Helical" evidence="8">
    <location>
        <begin position="398"/>
        <end position="424"/>
    </location>
</feature>
<dbReference type="NCBIfam" id="TIGR00710">
    <property type="entry name" value="efflux_Bcr_CflA"/>
    <property type="match status" value="1"/>
</dbReference>
<gene>
    <name evidence="10" type="primary">bcr</name>
    <name evidence="10" type="ORF">BSF38_02854</name>
</gene>
<dbReference type="FunFam" id="1.20.1720.10:FF:000005">
    <property type="entry name" value="Bcr/CflA family efflux transporter"/>
    <property type="match status" value="1"/>
</dbReference>
<evidence type="ECO:0000256" key="5">
    <source>
        <dbReference type="ARBA" id="ARBA00022692"/>
    </source>
</evidence>
<evidence type="ECO:0000256" key="8">
    <source>
        <dbReference type="SAM" id="Phobius"/>
    </source>
</evidence>
<feature type="transmembrane region" description="Helical" evidence="8">
    <location>
        <begin position="104"/>
        <end position="123"/>
    </location>
</feature>
<feature type="transmembrane region" description="Helical" evidence="8">
    <location>
        <begin position="193"/>
        <end position="215"/>
    </location>
</feature>
<dbReference type="GO" id="GO:1990961">
    <property type="term" value="P:xenobiotic detoxification by transmembrane export across the plasma membrane"/>
    <property type="evidence" value="ECO:0007669"/>
    <property type="project" value="InterPro"/>
</dbReference>
<dbReference type="STRING" id="1387353.BSF38_02854"/>
<evidence type="ECO:0000256" key="3">
    <source>
        <dbReference type="ARBA" id="ARBA00022448"/>
    </source>
</evidence>
<dbReference type="InterPro" id="IPR036259">
    <property type="entry name" value="MFS_trans_sf"/>
</dbReference>
<evidence type="ECO:0000313" key="11">
    <source>
        <dbReference type="Proteomes" id="UP000186309"/>
    </source>
</evidence>
<dbReference type="Pfam" id="PF07690">
    <property type="entry name" value="MFS_1"/>
    <property type="match status" value="1"/>
</dbReference>
<feature type="transmembrane region" description="Helical" evidence="8">
    <location>
        <begin position="221"/>
        <end position="243"/>
    </location>
</feature>
<dbReference type="Proteomes" id="UP000186309">
    <property type="component" value="Chromosome"/>
</dbReference>
<feature type="transmembrane region" description="Helical" evidence="8">
    <location>
        <begin position="135"/>
        <end position="154"/>
    </location>
</feature>
<protein>
    <submittedName>
        <fullName evidence="10">Bicyclomycin resistance protein</fullName>
    </submittedName>
</protein>
<evidence type="ECO:0000256" key="2">
    <source>
        <dbReference type="ARBA" id="ARBA00006236"/>
    </source>
</evidence>
<dbReference type="InterPro" id="IPR004812">
    <property type="entry name" value="Efflux_drug-R_Bcr/CmlA"/>
</dbReference>
<feature type="transmembrane region" description="Helical" evidence="8">
    <location>
        <begin position="338"/>
        <end position="359"/>
    </location>
</feature>
<comment type="subcellular location">
    <subcellularLocation>
        <location evidence="1">Cell membrane</location>
        <topology evidence="1">Multi-pass membrane protein</topology>
    </subcellularLocation>
</comment>
<name>A0A1U7CQX0_9BACT</name>
<comment type="similarity">
    <text evidence="2">Belongs to the major facilitator superfamily. Bcr/CmlA family.</text>
</comment>
<dbReference type="KEGG" id="pbor:BSF38_02854"/>
<organism evidence="10 11">
    <name type="scientific">Paludisphaera borealis</name>
    <dbReference type="NCBI Taxonomy" id="1387353"/>
    <lineage>
        <taxon>Bacteria</taxon>
        <taxon>Pseudomonadati</taxon>
        <taxon>Planctomycetota</taxon>
        <taxon>Planctomycetia</taxon>
        <taxon>Isosphaerales</taxon>
        <taxon>Isosphaeraceae</taxon>
        <taxon>Paludisphaera</taxon>
    </lineage>
</organism>